<feature type="domain" description="PTS EIIA type-1" evidence="7">
    <location>
        <begin position="36"/>
        <end position="138"/>
    </location>
</feature>
<dbReference type="Pfam" id="PF00358">
    <property type="entry name" value="PTS_EIIA_1"/>
    <property type="match status" value="1"/>
</dbReference>
<dbReference type="SUPFAM" id="SSF51261">
    <property type="entry name" value="Duplicated hybrid motif"/>
    <property type="match status" value="1"/>
</dbReference>
<comment type="caution">
    <text evidence="8">The sequence shown here is derived from an EMBL/GenBank/DDBJ whole genome shotgun (WGS) entry which is preliminary data.</text>
</comment>
<keyword evidence="2" id="KW-0813">Transport</keyword>
<keyword evidence="6" id="KW-0418">Kinase</keyword>
<dbReference type="PANTHER" id="PTHR45008:SF1">
    <property type="entry name" value="PTS SYSTEM GLUCOSE-SPECIFIC EIIA COMPONENT"/>
    <property type="match status" value="1"/>
</dbReference>
<dbReference type="FunFam" id="2.70.70.10:FF:000001">
    <property type="entry name" value="PTS system glucose-specific IIA component"/>
    <property type="match status" value="1"/>
</dbReference>
<dbReference type="InterPro" id="IPR001127">
    <property type="entry name" value="PTS_EIIA_1_perm"/>
</dbReference>
<evidence type="ECO:0000313" key="8">
    <source>
        <dbReference type="EMBL" id="NMF56306.1"/>
    </source>
</evidence>
<dbReference type="GO" id="GO:0005737">
    <property type="term" value="C:cytoplasm"/>
    <property type="evidence" value="ECO:0007669"/>
    <property type="project" value="UniProtKB-SubCell"/>
</dbReference>
<evidence type="ECO:0000256" key="5">
    <source>
        <dbReference type="ARBA" id="ARBA00022683"/>
    </source>
</evidence>
<evidence type="ECO:0000256" key="3">
    <source>
        <dbReference type="ARBA" id="ARBA00022597"/>
    </source>
</evidence>
<keyword evidence="9" id="KW-1185">Reference proteome</keyword>
<organism evidence="8 9">
    <name type="scientific">Collinsella acetigenes</name>
    <dbReference type="NCBI Taxonomy" id="2713419"/>
    <lineage>
        <taxon>Bacteria</taxon>
        <taxon>Bacillati</taxon>
        <taxon>Actinomycetota</taxon>
        <taxon>Coriobacteriia</taxon>
        <taxon>Coriobacteriales</taxon>
        <taxon>Coriobacteriaceae</taxon>
        <taxon>Collinsella</taxon>
    </lineage>
</organism>
<dbReference type="EMBL" id="JABBCP010000007">
    <property type="protein sequence ID" value="NMF56306.1"/>
    <property type="molecule type" value="Genomic_DNA"/>
</dbReference>
<evidence type="ECO:0000313" key="9">
    <source>
        <dbReference type="Proteomes" id="UP000546970"/>
    </source>
</evidence>
<dbReference type="GO" id="GO:0009401">
    <property type="term" value="P:phosphoenolpyruvate-dependent sugar phosphotransferase system"/>
    <property type="evidence" value="ECO:0007669"/>
    <property type="project" value="UniProtKB-KW"/>
</dbReference>
<dbReference type="InterPro" id="IPR011055">
    <property type="entry name" value="Dup_hybrid_motif"/>
</dbReference>
<evidence type="ECO:0000256" key="1">
    <source>
        <dbReference type="ARBA" id="ARBA00004496"/>
    </source>
</evidence>
<dbReference type="Gene3D" id="2.70.70.10">
    <property type="entry name" value="Glucose Permease (Domain IIA)"/>
    <property type="match status" value="1"/>
</dbReference>
<dbReference type="RefSeq" id="WP_169277867.1">
    <property type="nucleotide sequence ID" value="NZ_JABBCP010000007.1"/>
</dbReference>
<keyword evidence="4" id="KW-0808">Transferase</keyword>
<dbReference type="PANTHER" id="PTHR45008">
    <property type="entry name" value="PTS SYSTEM GLUCOSE-SPECIFIC EIIA COMPONENT"/>
    <property type="match status" value="1"/>
</dbReference>
<evidence type="ECO:0000256" key="6">
    <source>
        <dbReference type="ARBA" id="ARBA00022777"/>
    </source>
</evidence>
<dbReference type="PROSITE" id="PS00371">
    <property type="entry name" value="PTS_EIIA_TYPE_1_HIS"/>
    <property type="match status" value="1"/>
</dbReference>
<dbReference type="NCBIfam" id="TIGR00830">
    <property type="entry name" value="PTBA"/>
    <property type="match status" value="1"/>
</dbReference>
<reference evidence="8 9" key="1">
    <citation type="submission" date="2020-04" db="EMBL/GenBank/DDBJ databases">
        <title>Collinsella sp. KGMB02528 nov., an anaerobic actinobacterium isolated from human feces.</title>
        <authorList>
            <person name="Han K.-I."/>
            <person name="Eom M.K."/>
            <person name="Kim J.-S."/>
            <person name="Lee K.C."/>
            <person name="Suh M.K."/>
            <person name="Park S.-H."/>
            <person name="Lee J.H."/>
            <person name="Kang S.W."/>
            <person name="Park J.-E."/>
            <person name="Oh B.S."/>
            <person name="Yu S.Y."/>
            <person name="Choi S.-H."/>
            <person name="Lee D.H."/>
            <person name="Yoon H."/>
            <person name="Kim B.-Y."/>
            <person name="Lee J.H."/>
            <person name="Lee J.-S."/>
        </authorList>
    </citation>
    <scope>NUCLEOTIDE SEQUENCE [LARGE SCALE GENOMIC DNA]</scope>
    <source>
        <strain evidence="8 9">KGMB02528</strain>
    </source>
</reference>
<evidence type="ECO:0000259" key="7">
    <source>
        <dbReference type="PROSITE" id="PS51093"/>
    </source>
</evidence>
<dbReference type="PROSITE" id="PS51093">
    <property type="entry name" value="PTS_EIIA_TYPE_1"/>
    <property type="match status" value="1"/>
</dbReference>
<dbReference type="GO" id="GO:0016301">
    <property type="term" value="F:kinase activity"/>
    <property type="evidence" value="ECO:0007669"/>
    <property type="project" value="UniProtKB-KW"/>
</dbReference>
<dbReference type="Proteomes" id="UP000546970">
    <property type="component" value="Unassembled WGS sequence"/>
</dbReference>
<evidence type="ECO:0000256" key="2">
    <source>
        <dbReference type="ARBA" id="ARBA00022448"/>
    </source>
</evidence>
<sequence>MGLFDRFKQAAEPVSNKTVITAPVSGELLQLSETTEPVFSSEMMGKGVAINPSEATIIAPVDGTVTVAMPHAIGIVTDNGIEVLIHVGIDTVDMKGEGFENKVPQDTKVTAGTELLSFSREKVAEAGHDDTVFVIISNTPDCQEVVPVADAPVKAGDSVITVTK</sequence>
<keyword evidence="3 8" id="KW-0762">Sugar transport</keyword>
<protein>
    <submittedName>
        <fullName evidence="8">PTS glucose transporter subunit IIA</fullName>
    </submittedName>
</protein>
<dbReference type="InterPro" id="IPR050890">
    <property type="entry name" value="PTS_EIIA_component"/>
</dbReference>
<evidence type="ECO:0000256" key="4">
    <source>
        <dbReference type="ARBA" id="ARBA00022679"/>
    </source>
</evidence>
<comment type="subcellular location">
    <subcellularLocation>
        <location evidence="1">Cytoplasm</location>
    </subcellularLocation>
</comment>
<name>A0A7X9UD62_9ACTN</name>
<accession>A0A7X9UD62</accession>
<gene>
    <name evidence="8" type="ORF">HF320_08220</name>
</gene>
<keyword evidence="5" id="KW-0598">Phosphotransferase system</keyword>
<proteinExistence type="predicted"/>
<dbReference type="AlphaFoldDB" id="A0A7X9UD62"/>